<keyword evidence="2" id="KW-1185">Reference proteome</keyword>
<proteinExistence type="predicted"/>
<evidence type="ECO:0000313" key="2">
    <source>
        <dbReference type="Proteomes" id="UP000009138"/>
    </source>
</evidence>
<dbReference type="Proteomes" id="UP000009138">
    <property type="component" value="Unassembled WGS sequence"/>
</dbReference>
<dbReference type="GeneID" id="93620602"/>
<protein>
    <submittedName>
        <fullName evidence="1">Uncharacterized protein</fullName>
    </submittedName>
</protein>
<dbReference type="RefSeq" id="XP_067524322.1">
    <property type="nucleotide sequence ID" value="XM_067668221.1"/>
</dbReference>
<reference evidence="1 2" key="1">
    <citation type="journal article" date="2009" name="PLoS Genet.">
        <title>Genomic analysis of the basal lineage fungus Rhizopus oryzae reveals a whole-genome duplication.</title>
        <authorList>
            <person name="Ma L.-J."/>
            <person name="Ibrahim A.S."/>
            <person name="Skory C."/>
            <person name="Grabherr M.G."/>
            <person name="Burger G."/>
            <person name="Butler M."/>
            <person name="Elias M."/>
            <person name="Idnurm A."/>
            <person name="Lang B.F."/>
            <person name="Sone T."/>
            <person name="Abe A."/>
            <person name="Calvo S.E."/>
            <person name="Corrochano L.M."/>
            <person name="Engels R."/>
            <person name="Fu J."/>
            <person name="Hansberg W."/>
            <person name="Kim J.-M."/>
            <person name="Kodira C.D."/>
            <person name="Koehrsen M.J."/>
            <person name="Liu B."/>
            <person name="Miranda-Saavedra D."/>
            <person name="O'Leary S."/>
            <person name="Ortiz-Castellanos L."/>
            <person name="Poulter R."/>
            <person name="Rodriguez-Romero J."/>
            <person name="Ruiz-Herrera J."/>
            <person name="Shen Y.-Q."/>
            <person name="Zeng Q."/>
            <person name="Galagan J."/>
            <person name="Birren B.W."/>
            <person name="Cuomo C.A."/>
            <person name="Wickes B.L."/>
        </authorList>
    </citation>
    <scope>NUCLEOTIDE SEQUENCE [LARGE SCALE GENOMIC DNA]</scope>
    <source>
        <strain evidence="2">RA 99-880 / ATCC MYA-4621 / FGSC 9543 / NRRL 43880</strain>
    </source>
</reference>
<dbReference type="EMBL" id="CH476743">
    <property type="protein sequence ID" value="EIE88926.1"/>
    <property type="molecule type" value="Genomic_DNA"/>
</dbReference>
<dbReference type="AlphaFoldDB" id="I1CKE6"/>
<gene>
    <name evidence="1" type="ORF">RO3G_13637</name>
</gene>
<evidence type="ECO:0000313" key="1">
    <source>
        <dbReference type="EMBL" id="EIE88926.1"/>
    </source>
</evidence>
<accession>I1CKE6</accession>
<sequence>MEEDRQRRMNMYQDYVLMDDLNTFGCDPIMTTVNTAVTNIGTTSTGATMGTVLPYYDLTPASQPLLTPEPEYPYINFSSSSISPYMLHPVDYWCNDNKY</sequence>
<name>I1CKE6_RHIO9</name>
<organism evidence="1 2">
    <name type="scientific">Rhizopus delemar (strain RA 99-880 / ATCC MYA-4621 / FGSC 9543 / NRRL 43880)</name>
    <name type="common">Mucormycosis agent</name>
    <name type="synonym">Rhizopus arrhizus var. delemar</name>
    <dbReference type="NCBI Taxonomy" id="246409"/>
    <lineage>
        <taxon>Eukaryota</taxon>
        <taxon>Fungi</taxon>
        <taxon>Fungi incertae sedis</taxon>
        <taxon>Mucoromycota</taxon>
        <taxon>Mucoromycotina</taxon>
        <taxon>Mucoromycetes</taxon>
        <taxon>Mucorales</taxon>
        <taxon>Mucorineae</taxon>
        <taxon>Rhizopodaceae</taxon>
        <taxon>Rhizopus</taxon>
    </lineage>
</organism>
<dbReference type="VEuPathDB" id="FungiDB:RO3G_13637"/>
<dbReference type="InParanoid" id="I1CKE6"/>